<reference evidence="9" key="2">
    <citation type="submission" date="2016-04" db="EMBL/GenBank/DDBJ databases">
        <title>First Complete Genome Sequence of a Subdivision 6 Acidobacterium.</title>
        <authorList>
            <person name="Huang S."/>
            <person name="Vieira S."/>
            <person name="Bunk B."/>
            <person name="Riedel T."/>
            <person name="Sproeer C."/>
            <person name="Overmann J."/>
        </authorList>
    </citation>
    <scope>NUCLEOTIDE SEQUENCE [LARGE SCALE GENOMIC DNA]</scope>
    <source>
        <strain evidence="9">DSM 100886 HEG_-6_39</strain>
    </source>
</reference>
<evidence type="ECO:0000256" key="6">
    <source>
        <dbReference type="ARBA" id="ARBA00023237"/>
    </source>
</evidence>
<evidence type="ECO:0000256" key="5">
    <source>
        <dbReference type="ARBA" id="ARBA00023136"/>
    </source>
</evidence>
<keyword evidence="4" id="KW-0812">Transmembrane</keyword>
<dbReference type="Gene3D" id="2.40.170.20">
    <property type="entry name" value="TonB-dependent receptor, beta-barrel domain"/>
    <property type="match status" value="1"/>
</dbReference>
<dbReference type="Pfam" id="PF13620">
    <property type="entry name" value="CarboxypepD_reg"/>
    <property type="match status" value="1"/>
</dbReference>
<dbReference type="Proteomes" id="UP000076079">
    <property type="component" value="Chromosome"/>
</dbReference>
<dbReference type="EMBL" id="CP015136">
    <property type="protein sequence ID" value="AMY09160.1"/>
    <property type="molecule type" value="Genomic_DNA"/>
</dbReference>
<dbReference type="PANTHER" id="PTHR30069:SF46">
    <property type="entry name" value="OAR PROTEIN"/>
    <property type="match status" value="1"/>
</dbReference>
<dbReference type="KEGG" id="abac:LuPra_02373"/>
<dbReference type="AlphaFoldDB" id="A0A143PLV1"/>
<dbReference type="InterPro" id="IPR057601">
    <property type="entry name" value="Oar-like_b-barrel"/>
</dbReference>
<dbReference type="Pfam" id="PF25183">
    <property type="entry name" value="OMP_b-brl_4"/>
    <property type="match status" value="1"/>
</dbReference>
<dbReference type="GO" id="GO:0009279">
    <property type="term" value="C:cell outer membrane"/>
    <property type="evidence" value="ECO:0007669"/>
    <property type="project" value="UniProtKB-SubCell"/>
</dbReference>
<evidence type="ECO:0000256" key="4">
    <source>
        <dbReference type="ARBA" id="ARBA00022692"/>
    </source>
</evidence>
<dbReference type="GO" id="GO:0030246">
    <property type="term" value="F:carbohydrate binding"/>
    <property type="evidence" value="ECO:0007669"/>
    <property type="project" value="InterPro"/>
</dbReference>
<dbReference type="PANTHER" id="PTHR30069">
    <property type="entry name" value="TONB-DEPENDENT OUTER MEMBRANE RECEPTOR"/>
    <property type="match status" value="1"/>
</dbReference>
<evidence type="ECO:0000313" key="9">
    <source>
        <dbReference type="Proteomes" id="UP000076079"/>
    </source>
</evidence>
<reference evidence="8 9" key="1">
    <citation type="journal article" date="2016" name="Genome Announc.">
        <title>First Complete Genome Sequence of a Subdivision 6 Acidobacterium Strain.</title>
        <authorList>
            <person name="Huang S."/>
            <person name="Vieira S."/>
            <person name="Bunk B."/>
            <person name="Riedel T."/>
            <person name="Sproer C."/>
            <person name="Overmann J."/>
        </authorList>
    </citation>
    <scope>NUCLEOTIDE SEQUENCE [LARGE SCALE GENOMIC DNA]</scope>
    <source>
        <strain evidence="9">DSM 100886 HEG_-6_39</strain>
    </source>
</reference>
<evidence type="ECO:0000256" key="3">
    <source>
        <dbReference type="ARBA" id="ARBA00022452"/>
    </source>
</evidence>
<evidence type="ECO:0000256" key="2">
    <source>
        <dbReference type="ARBA" id="ARBA00022448"/>
    </source>
</evidence>
<dbReference type="Gene3D" id="2.60.40.1120">
    <property type="entry name" value="Carboxypeptidase-like, regulatory domain"/>
    <property type="match status" value="1"/>
</dbReference>
<feature type="domain" description="TonB-dependent transporter Oar-like beta-barrel" evidence="7">
    <location>
        <begin position="252"/>
        <end position="1159"/>
    </location>
</feature>
<keyword evidence="3" id="KW-1134">Transmembrane beta strand</keyword>
<keyword evidence="8" id="KW-0675">Receptor</keyword>
<keyword evidence="5" id="KW-0472">Membrane</keyword>
<gene>
    <name evidence="8" type="ORF">LuPra_02373</name>
</gene>
<keyword evidence="2" id="KW-0813">Transport</keyword>
<name>A0A143PLV1_LUTPR</name>
<proteinExistence type="predicted"/>
<dbReference type="GO" id="GO:0015344">
    <property type="term" value="F:siderophore uptake transmembrane transporter activity"/>
    <property type="evidence" value="ECO:0007669"/>
    <property type="project" value="TreeGrafter"/>
</dbReference>
<dbReference type="InterPro" id="IPR013784">
    <property type="entry name" value="Carb-bd-like_fold"/>
</dbReference>
<dbReference type="InterPro" id="IPR036942">
    <property type="entry name" value="Beta-barrel_TonB_sf"/>
</dbReference>
<dbReference type="SUPFAM" id="SSF56935">
    <property type="entry name" value="Porins"/>
    <property type="match status" value="1"/>
</dbReference>
<dbReference type="RefSeq" id="WP_110170931.1">
    <property type="nucleotide sequence ID" value="NZ_CP015136.1"/>
</dbReference>
<sequence length="1168" mass="125843">MIFASSERRVLVDLVIGLVLMTSAAATAAGQVLYGSVVGTLSDATGAVVPGSTVTVTNQATGLTRQVVSDQSGYYSIPNLLEGVYDLAVTSGGFKPYTQKGVTVSVNRVTRIDATLDLGAVTEQVSVEATSALLQTNKADVSTSLDTRAMENLPLAGYRNYQSLINLVPGATPARFQNAVTDTPGRALSTNVNGQERGANNTRVDGSAAVLVTMPHHAVYVAPIESVQEVNISTNNFDAEQGITGGAAVTVITKSGTNFFRGTAFTTFDSTAMRAFTWDENRAGASEKPEGKRSISGISLGGPIEKSKLFFFTNWEGTFERTGFSSSFAVPTADFRSGNFSRTLGAPILSASGAPILVPTTEGGTTALREGMIFDPFSGNLDGTGRSVFSSGGQVNVIPQGRLNAPMMKLLALVPLPNRPGDTQNYFNAGVQPLNRNNIDAKVNWNRNERHQTFFKYSMMKAEVSGEFGLGDAGGPCLCSGGGLGTGSTLVQIASIGQTYTVSPTFLIDGNFGWTRFGQDVEPPDLGVNFGSDVLGIPGTNGPDPRESGMPPMYISGYSDLGNNEGWNPLYRNDQSYTANVNASWAKNTHDIRFGFDFVHHLMNHWQPELGEGPRGAFHFDPGVTALNPDALDGSVGFQDGAPSFENDWNGLAAFLLGTASASGKSSQFIKMNSFENQFAFFIRDRWRATNQLTVDLGLRWELYPNRWRSGGMGIESYDPATNEALIGGRGDVPQDNGVGYSKKLFAPRVGLAYRIGEKAVIRTGYGITYHSHPWGAQALRGWYPLTLVAAFSGINGFQPVTTDRAYVAAGVPNAPLGPDVGIPSICCPDIDAGRIPLPGVAETGYPRANTELHRGYIQSWNLIGERTLPGEITASIGYVGSASERGFAFLDINASQIPGSGDEGRPLFPEFGRTTPTREWDGRTHSIYHALQATLNRRFRDGLLLKGAYTWSKAIDEAPYSDWTEYRYNAAIVFDRNRARADHDIPHNFQMAAVYELPFGREKRWATEGLSSAIFGGWQLNGIFAAYAGRPFNLTASGSSLNMPGNQQTPDQVKDDVEIFGNVGSDGTYFDTTAFARVTEVRFGEVGRNSMRGPGVINLDLGLFRSFKIRTSELQFRLEAFNATNTPHFANPNGNVNSANFGRVLATQSADAMGRSRQFRVGVRMSF</sequence>
<dbReference type="OrthoDB" id="97893at2"/>
<protein>
    <submittedName>
        <fullName evidence="8">Outer membrane receptor for ferrienterochelin and colicins</fullName>
    </submittedName>
</protein>
<evidence type="ECO:0000313" key="8">
    <source>
        <dbReference type="EMBL" id="AMY09160.1"/>
    </source>
</evidence>
<evidence type="ECO:0000259" key="7">
    <source>
        <dbReference type="Pfam" id="PF25183"/>
    </source>
</evidence>
<evidence type="ECO:0000256" key="1">
    <source>
        <dbReference type="ARBA" id="ARBA00004571"/>
    </source>
</evidence>
<comment type="subcellular location">
    <subcellularLocation>
        <location evidence="1">Cell outer membrane</location>
        <topology evidence="1">Multi-pass membrane protein</topology>
    </subcellularLocation>
</comment>
<dbReference type="GO" id="GO:0044718">
    <property type="term" value="P:siderophore transmembrane transport"/>
    <property type="evidence" value="ECO:0007669"/>
    <property type="project" value="TreeGrafter"/>
</dbReference>
<keyword evidence="6" id="KW-0998">Cell outer membrane</keyword>
<keyword evidence="9" id="KW-1185">Reference proteome</keyword>
<dbReference type="SUPFAM" id="SSF49452">
    <property type="entry name" value="Starch-binding domain-like"/>
    <property type="match status" value="1"/>
</dbReference>
<accession>A0A143PLV1</accession>
<dbReference type="InterPro" id="IPR039426">
    <property type="entry name" value="TonB-dep_rcpt-like"/>
</dbReference>
<organism evidence="8 9">
    <name type="scientific">Luteitalea pratensis</name>
    <dbReference type="NCBI Taxonomy" id="1855912"/>
    <lineage>
        <taxon>Bacteria</taxon>
        <taxon>Pseudomonadati</taxon>
        <taxon>Acidobacteriota</taxon>
        <taxon>Vicinamibacteria</taxon>
        <taxon>Vicinamibacterales</taxon>
        <taxon>Vicinamibacteraceae</taxon>
        <taxon>Luteitalea</taxon>
    </lineage>
</organism>
<dbReference type="STRING" id="1855912.LuPra_02373"/>